<feature type="domain" description="HTH araC/xylS-type" evidence="4">
    <location>
        <begin position="197"/>
        <end position="296"/>
    </location>
</feature>
<dbReference type="PANTHER" id="PTHR46796">
    <property type="entry name" value="HTH-TYPE TRANSCRIPTIONAL ACTIVATOR RHAS-RELATED"/>
    <property type="match status" value="1"/>
</dbReference>
<protein>
    <submittedName>
        <fullName evidence="5">Transcriptional regulator</fullName>
    </submittedName>
</protein>
<dbReference type="InterPro" id="IPR009057">
    <property type="entry name" value="Homeodomain-like_sf"/>
</dbReference>
<keyword evidence="3" id="KW-0804">Transcription</keyword>
<evidence type="ECO:0000313" key="6">
    <source>
        <dbReference type="Proteomes" id="UP000077875"/>
    </source>
</evidence>
<dbReference type="GO" id="GO:0003700">
    <property type="term" value="F:DNA-binding transcription factor activity"/>
    <property type="evidence" value="ECO:0007669"/>
    <property type="project" value="InterPro"/>
</dbReference>
<keyword evidence="2" id="KW-0238">DNA-binding</keyword>
<sequence>MNATLLTPDKMLDVIPGKVTCAGTVGAGRHLPVSFRGYQFDKTEVVIPSLRDYKLVRWKKGSQNLGFFENGSWKKSSAADGNITLLSRGSASSWYWMNDIEVTHIYISHGLINKIANETFDRDVDDLSIRHYPLVDDEILSRLMSTYEDECLSTAAGSSIYLQTLEVQMCIHLIRNYAQCSLKDVFRTSKLSDRKKKLLEEYIEENLSTALSVQALADVAGLSQSHFIRVFASDYGCSPHYYVQARRLHRAKQLLSSSSSLPIKAIALECGFSDQSHMTRVLKSKLSLTPKQYRDQCFSKMTR</sequence>
<evidence type="ECO:0000256" key="3">
    <source>
        <dbReference type="ARBA" id="ARBA00023163"/>
    </source>
</evidence>
<dbReference type="PANTHER" id="PTHR46796:SF6">
    <property type="entry name" value="ARAC SUBFAMILY"/>
    <property type="match status" value="1"/>
</dbReference>
<evidence type="ECO:0000259" key="4">
    <source>
        <dbReference type="PROSITE" id="PS01124"/>
    </source>
</evidence>
<dbReference type="STRING" id="376489.A5892_10475"/>
<organism evidence="5 6">
    <name type="scientific">Halotalea alkalilenta</name>
    <dbReference type="NCBI Taxonomy" id="376489"/>
    <lineage>
        <taxon>Bacteria</taxon>
        <taxon>Pseudomonadati</taxon>
        <taxon>Pseudomonadota</taxon>
        <taxon>Gammaproteobacteria</taxon>
        <taxon>Oceanospirillales</taxon>
        <taxon>Halomonadaceae</taxon>
        <taxon>Halotalea</taxon>
    </lineage>
</organism>
<accession>A0A172YF61</accession>
<name>A0A172YF61_9GAMM</name>
<dbReference type="EMBL" id="CP015243">
    <property type="protein sequence ID" value="ANF57837.1"/>
    <property type="molecule type" value="Genomic_DNA"/>
</dbReference>
<evidence type="ECO:0000256" key="2">
    <source>
        <dbReference type="ARBA" id="ARBA00023125"/>
    </source>
</evidence>
<dbReference type="GO" id="GO:0043565">
    <property type="term" value="F:sequence-specific DNA binding"/>
    <property type="evidence" value="ECO:0007669"/>
    <property type="project" value="InterPro"/>
</dbReference>
<dbReference type="Gene3D" id="1.10.10.60">
    <property type="entry name" value="Homeodomain-like"/>
    <property type="match status" value="2"/>
</dbReference>
<proteinExistence type="predicted"/>
<dbReference type="RefSeq" id="WP_064122762.1">
    <property type="nucleotide sequence ID" value="NZ_CP015243.1"/>
</dbReference>
<evidence type="ECO:0000313" key="5">
    <source>
        <dbReference type="EMBL" id="ANF57837.1"/>
    </source>
</evidence>
<dbReference type="Proteomes" id="UP000077875">
    <property type="component" value="Chromosome"/>
</dbReference>
<dbReference type="Pfam" id="PF12833">
    <property type="entry name" value="HTH_18"/>
    <property type="match status" value="1"/>
</dbReference>
<dbReference type="PROSITE" id="PS01124">
    <property type="entry name" value="HTH_ARAC_FAMILY_2"/>
    <property type="match status" value="1"/>
</dbReference>
<evidence type="ECO:0000256" key="1">
    <source>
        <dbReference type="ARBA" id="ARBA00023015"/>
    </source>
</evidence>
<dbReference type="SUPFAM" id="SSF46689">
    <property type="entry name" value="Homeodomain-like"/>
    <property type="match status" value="2"/>
</dbReference>
<reference evidence="5 6" key="1">
    <citation type="submission" date="2016-04" db="EMBL/GenBank/DDBJ databases">
        <title>Complete Genome Sequence of Halotalea alkalilenta IHB B 13600.</title>
        <authorList>
            <person name="Swarnkar M.K."/>
            <person name="Sharma A."/>
            <person name="Kaushal K."/>
            <person name="Soni R."/>
            <person name="Rana S."/>
            <person name="Singh A.K."/>
            <person name="Gulati A."/>
        </authorList>
    </citation>
    <scope>NUCLEOTIDE SEQUENCE [LARGE SCALE GENOMIC DNA]</scope>
    <source>
        <strain evidence="5 6">IHB B 13600</strain>
    </source>
</reference>
<dbReference type="InterPro" id="IPR050204">
    <property type="entry name" value="AraC_XylS_family_regulators"/>
</dbReference>
<keyword evidence="6" id="KW-1185">Reference proteome</keyword>
<gene>
    <name evidence="5" type="ORF">A5892_10475</name>
</gene>
<dbReference type="SMART" id="SM00342">
    <property type="entry name" value="HTH_ARAC"/>
    <property type="match status" value="1"/>
</dbReference>
<dbReference type="InterPro" id="IPR018060">
    <property type="entry name" value="HTH_AraC"/>
</dbReference>
<keyword evidence="1" id="KW-0805">Transcription regulation</keyword>
<dbReference type="AlphaFoldDB" id="A0A172YF61"/>
<dbReference type="KEGG" id="haa:A5892_10475"/>